<dbReference type="PROSITE" id="PS00518">
    <property type="entry name" value="ZF_RING_1"/>
    <property type="match status" value="1"/>
</dbReference>
<evidence type="ECO:0000256" key="7">
    <source>
        <dbReference type="SAM" id="Phobius"/>
    </source>
</evidence>
<feature type="region of interest" description="Disordered" evidence="6">
    <location>
        <begin position="137"/>
        <end position="210"/>
    </location>
</feature>
<dbReference type="InterPro" id="IPR001841">
    <property type="entry name" value="Znf_RING"/>
</dbReference>
<dbReference type="Gene3D" id="3.30.40.10">
    <property type="entry name" value="Zinc/RING finger domain, C3HC4 (zinc finger)"/>
    <property type="match status" value="1"/>
</dbReference>
<dbReference type="GO" id="GO:0061630">
    <property type="term" value="F:ubiquitin protein ligase activity"/>
    <property type="evidence" value="ECO:0007669"/>
    <property type="project" value="TreeGrafter"/>
</dbReference>
<gene>
    <name evidence="9" type="ORF">CUNI_LOCUS3814</name>
</gene>
<dbReference type="SMART" id="SM00238">
    <property type="entry name" value="BIR"/>
    <property type="match status" value="3"/>
</dbReference>
<evidence type="ECO:0000259" key="8">
    <source>
        <dbReference type="PROSITE" id="PS50089"/>
    </source>
</evidence>
<evidence type="ECO:0000256" key="6">
    <source>
        <dbReference type="SAM" id="MobiDB-lite"/>
    </source>
</evidence>
<dbReference type="InterPro" id="IPR001370">
    <property type="entry name" value="BIR_rpt"/>
</dbReference>
<feature type="transmembrane region" description="Helical" evidence="7">
    <location>
        <begin position="378"/>
        <end position="403"/>
    </location>
</feature>
<dbReference type="GO" id="GO:0043066">
    <property type="term" value="P:negative regulation of apoptotic process"/>
    <property type="evidence" value="ECO:0007669"/>
    <property type="project" value="TreeGrafter"/>
</dbReference>
<sequence length="559" mass="62809">MTVEARLMSNEFIRIGTYIGWKSNGKPNIIDLVKAGFYYTGHSDIVRCFSCGVEIEDWQQNSDPFVMHSSNSPGCAAVSDSGSNNRQDYVPSLCEPNQSSSSNAPLSRNETVGQMSVNSLCFRGPWSRSSTVNRTYSSNQYENDSQTASQTSTSYTLEPREDNTNCSPNQTETSSRTHIQRSRSDGAERSLKKDIHTIPHRKTSTSDVHPTELRASEEARFQTYFRWTSISVARAREFARAGFIYVGPADRVQCVFCNGMLHLWKSEDSPVGEHRKHFPQCRYVVEYLSAEKLAVPKHAKYRTEASRLESFQDWDPHKNPKPTSLAKAGFFYTAGVCANGTPTMTPWVEHARWFPNCSYVTQTKGPAFISAVLGSTKFAVIFFFFGDFFSYVIFFLICYKTLFTENTDIRRIMEDKMTAQMDNPVIKAVLRLDIPKKFVKKAIRQRLTDKGQDFTNETALLEAVFGLSKKSGQDLGTTKKLRVPTYGASASSTSKNFLLLAEENQKLKEQKMCKICLDEDACVAFIPCGHLVCSSCAPALALCPICRAKITSTIRTYMS</sequence>
<dbReference type="Pfam" id="PF13920">
    <property type="entry name" value="zf-C3HC4_3"/>
    <property type="match status" value="1"/>
</dbReference>
<dbReference type="Proteomes" id="UP000678393">
    <property type="component" value="Unassembled WGS sequence"/>
</dbReference>
<dbReference type="CDD" id="cd16713">
    <property type="entry name" value="RING-HC_BIRC2_3_7"/>
    <property type="match status" value="1"/>
</dbReference>
<dbReference type="PANTHER" id="PTHR10044:SF139">
    <property type="entry name" value="DEATH-ASSOCIATED INHIBITOR OF APOPTOSIS 2"/>
    <property type="match status" value="1"/>
</dbReference>
<protein>
    <recommendedName>
        <fullName evidence="8">RING-type domain-containing protein</fullName>
    </recommendedName>
</protein>
<dbReference type="InterPro" id="IPR050784">
    <property type="entry name" value="IAP"/>
</dbReference>
<comment type="similarity">
    <text evidence="1">Belongs to the IAP family.</text>
</comment>
<dbReference type="GO" id="GO:0043027">
    <property type="term" value="F:cysteine-type endopeptidase inhibitor activity involved in apoptotic process"/>
    <property type="evidence" value="ECO:0007669"/>
    <property type="project" value="TreeGrafter"/>
</dbReference>
<feature type="compositionally biased region" description="Polar residues" evidence="6">
    <location>
        <begin position="164"/>
        <end position="177"/>
    </location>
</feature>
<keyword evidence="2" id="KW-0479">Metal-binding</keyword>
<evidence type="ECO:0000256" key="3">
    <source>
        <dbReference type="ARBA" id="ARBA00022771"/>
    </source>
</evidence>
<dbReference type="Gene3D" id="1.10.1170.10">
    <property type="entry name" value="Inhibitor Of Apoptosis Protein (2mihbC-IAP-1), Chain A"/>
    <property type="match status" value="3"/>
</dbReference>
<dbReference type="OrthoDB" id="4034597at2759"/>
<evidence type="ECO:0000256" key="5">
    <source>
        <dbReference type="PROSITE-ProRule" id="PRU00175"/>
    </source>
</evidence>
<evidence type="ECO:0000256" key="1">
    <source>
        <dbReference type="ARBA" id="ARBA00006672"/>
    </source>
</evidence>
<dbReference type="PROSITE" id="PS50143">
    <property type="entry name" value="BIR_REPEAT_2"/>
    <property type="match status" value="3"/>
</dbReference>
<dbReference type="FunFam" id="1.10.1170.10:FF:000002">
    <property type="entry name" value="Baculoviral IAP repeat containing 7"/>
    <property type="match status" value="1"/>
</dbReference>
<evidence type="ECO:0000256" key="2">
    <source>
        <dbReference type="ARBA" id="ARBA00022723"/>
    </source>
</evidence>
<dbReference type="GO" id="GO:0005634">
    <property type="term" value="C:nucleus"/>
    <property type="evidence" value="ECO:0007669"/>
    <property type="project" value="TreeGrafter"/>
</dbReference>
<keyword evidence="3 5" id="KW-0863">Zinc-finger</keyword>
<evidence type="ECO:0000313" key="9">
    <source>
        <dbReference type="EMBL" id="CAG5118256.1"/>
    </source>
</evidence>
<proteinExistence type="inferred from homology"/>
<feature type="domain" description="RING-type" evidence="8">
    <location>
        <begin position="513"/>
        <end position="547"/>
    </location>
</feature>
<feature type="region of interest" description="Disordered" evidence="6">
    <location>
        <begin position="76"/>
        <end position="110"/>
    </location>
</feature>
<feature type="compositionally biased region" description="Polar residues" evidence="6">
    <location>
        <begin position="95"/>
        <end position="110"/>
    </location>
</feature>
<feature type="compositionally biased region" description="Low complexity" evidence="6">
    <location>
        <begin position="145"/>
        <end position="156"/>
    </location>
</feature>
<dbReference type="GO" id="GO:0008270">
    <property type="term" value="F:zinc ion binding"/>
    <property type="evidence" value="ECO:0007669"/>
    <property type="project" value="UniProtKB-KW"/>
</dbReference>
<keyword evidence="7" id="KW-0812">Transmembrane</keyword>
<dbReference type="GO" id="GO:0051726">
    <property type="term" value="P:regulation of cell cycle"/>
    <property type="evidence" value="ECO:0007669"/>
    <property type="project" value="TreeGrafter"/>
</dbReference>
<keyword evidence="10" id="KW-1185">Reference proteome</keyword>
<feature type="compositionally biased region" description="Basic and acidic residues" evidence="6">
    <location>
        <begin position="182"/>
        <end position="197"/>
    </location>
</feature>
<dbReference type="GO" id="GO:0031398">
    <property type="term" value="P:positive regulation of protein ubiquitination"/>
    <property type="evidence" value="ECO:0007669"/>
    <property type="project" value="TreeGrafter"/>
</dbReference>
<dbReference type="SMART" id="SM00184">
    <property type="entry name" value="RING"/>
    <property type="match status" value="1"/>
</dbReference>
<comment type="caution">
    <text evidence="9">The sequence shown here is derived from an EMBL/GenBank/DDBJ whole genome shotgun (WGS) entry which is preliminary data.</text>
</comment>
<keyword evidence="4" id="KW-0862">Zinc</keyword>
<accession>A0A8S3YVI5</accession>
<evidence type="ECO:0000313" key="10">
    <source>
        <dbReference type="Proteomes" id="UP000678393"/>
    </source>
</evidence>
<dbReference type="Pfam" id="PF00653">
    <property type="entry name" value="BIR"/>
    <property type="match status" value="3"/>
</dbReference>
<dbReference type="PANTHER" id="PTHR10044">
    <property type="entry name" value="INHIBITOR OF APOPTOSIS"/>
    <property type="match status" value="1"/>
</dbReference>
<dbReference type="AlphaFoldDB" id="A0A8S3YVI5"/>
<keyword evidence="7" id="KW-1133">Transmembrane helix</keyword>
<evidence type="ECO:0000256" key="4">
    <source>
        <dbReference type="ARBA" id="ARBA00022833"/>
    </source>
</evidence>
<dbReference type="InterPro" id="IPR013083">
    <property type="entry name" value="Znf_RING/FYVE/PHD"/>
</dbReference>
<dbReference type="GO" id="GO:0005737">
    <property type="term" value="C:cytoplasm"/>
    <property type="evidence" value="ECO:0007669"/>
    <property type="project" value="TreeGrafter"/>
</dbReference>
<dbReference type="PROSITE" id="PS01282">
    <property type="entry name" value="BIR_REPEAT_1"/>
    <property type="match status" value="1"/>
</dbReference>
<reference evidence="9" key="1">
    <citation type="submission" date="2021-04" db="EMBL/GenBank/DDBJ databases">
        <authorList>
            <consortium name="Molecular Ecology Group"/>
        </authorList>
    </citation>
    <scope>NUCLEOTIDE SEQUENCE</scope>
</reference>
<dbReference type="InterPro" id="IPR017907">
    <property type="entry name" value="Znf_RING_CS"/>
</dbReference>
<organism evidence="9 10">
    <name type="scientific">Candidula unifasciata</name>
    <dbReference type="NCBI Taxonomy" id="100452"/>
    <lineage>
        <taxon>Eukaryota</taxon>
        <taxon>Metazoa</taxon>
        <taxon>Spiralia</taxon>
        <taxon>Lophotrochozoa</taxon>
        <taxon>Mollusca</taxon>
        <taxon>Gastropoda</taxon>
        <taxon>Heterobranchia</taxon>
        <taxon>Euthyneura</taxon>
        <taxon>Panpulmonata</taxon>
        <taxon>Eupulmonata</taxon>
        <taxon>Stylommatophora</taxon>
        <taxon>Helicina</taxon>
        <taxon>Helicoidea</taxon>
        <taxon>Geomitridae</taxon>
        <taxon>Candidula</taxon>
    </lineage>
</organism>
<dbReference type="EMBL" id="CAJHNH020000521">
    <property type="protein sequence ID" value="CAG5118256.1"/>
    <property type="molecule type" value="Genomic_DNA"/>
</dbReference>
<dbReference type="Gene3D" id="1.10.8.10">
    <property type="entry name" value="DNA helicase RuvA subunit, C-terminal domain"/>
    <property type="match status" value="1"/>
</dbReference>
<dbReference type="SUPFAM" id="SSF57924">
    <property type="entry name" value="Inhibitor of apoptosis (IAP) repeat"/>
    <property type="match status" value="3"/>
</dbReference>
<dbReference type="CDD" id="cd00022">
    <property type="entry name" value="BIR"/>
    <property type="match status" value="3"/>
</dbReference>
<dbReference type="PROSITE" id="PS50089">
    <property type="entry name" value="ZF_RING_2"/>
    <property type="match status" value="1"/>
</dbReference>
<name>A0A8S3YVI5_9EUPU</name>
<keyword evidence="7" id="KW-0472">Membrane</keyword>